<evidence type="ECO:0000256" key="2">
    <source>
        <dbReference type="ARBA" id="ARBA00022801"/>
    </source>
</evidence>
<feature type="domain" description="Alpha/beta hydrolase fold-3" evidence="4">
    <location>
        <begin position="83"/>
        <end position="291"/>
    </location>
</feature>
<reference evidence="5 6" key="1">
    <citation type="submission" date="2020-12" db="EMBL/GenBank/DDBJ databases">
        <title>Metabolic potential, ecology and presence of endohyphal bacteria is reflected in genomic diversity of Mucoromycotina.</title>
        <authorList>
            <person name="Muszewska A."/>
            <person name="Okrasinska A."/>
            <person name="Steczkiewicz K."/>
            <person name="Drgas O."/>
            <person name="Orlowska M."/>
            <person name="Perlinska-Lenart U."/>
            <person name="Aleksandrzak-Piekarczyk T."/>
            <person name="Szatraj K."/>
            <person name="Zielenkiewicz U."/>
            <person name="Pilsyk S."/>
            <person name="Malc E."/>
            <person name="Mieczkowski P."/>
            <person name="Kruszewska J.S."/>
            <person name="Biernat P."/>
            <person name="Pawlowska J."/>
        </authorList>
    </citation>
    <scope>NUCLEOTIDE SEQUENCE [LARGE SCALE GENOMIC DNA]</scope>
    <source>
        <strain evidence="5 6">CBS 142.35</strain>
    </source>
</reference>
<keyword evidence="2" id="KW-0378">Hydrolase</keyword>
<sequence>MAPTKVPIHPVYAASFEKTKNAPKVRNGDITIEQMREFANARMKEIPVAQIIEEDKTVVHNGTEIKLNLFRPVGTENDVLPVVVYYHGGGWVFGSKYTHGKAVRDICIKNNVAIVFVDYPLAPEVKFPVIHEVSYTALSWLVENGASINVDTSKLVIAGDSAGGNITASITLMAKERGLGDAIKAQILIYPSTAPSREGYESYILFGNGDYTLSLADIDFYGDAYYTPERNKIGFPLMASKEDMTGLPPALVFTAEADVLRDEGEQYARQLTEAGVSVACLRVIGATHGYVTVPVETPVYKQTMAMIKAHLDEAFERS</sequence>
<evidence type="ECO:0000256" key="1">
    <source>
        <dbReference type="ARBA" id="ARBA00010515"/>
    </source>
</evidence>
<dbReference type="Gene3D" id="3.40.50.1820">
    <property type="entry name" value="alpha/beta hydrolase"/>
    <property type="match status" value="1"/>
</dbReference>
<feature type="active site" evidence="3">
    <location>
        <position position="161"/>
    </location>
</feature>
<dbReference type="PANTHER" id="PTHR48081">
    <property type="entry name" value="AB HYDROLASE SUPERFAMILY PROTEIN C4A8.06C"/>
    <property type="match status" value="1"/>
</dbReference>
<evidence type="ECO:0000313" key="6">
    <source>
        <dbReference type="Proteomes" id="UP000646827"/>
    </source>
</evidence>
<dbReference type="OrthoDB" id="408631at2759"/>
<dbReference type="PROSITE" id="PS01174">
    <property type="entry name" value="LIPASE_GDXG_SER"/>
    <property type="match status" value="1"/>
</dbReference>
<proteinExistence type="inferred from homology"/>
<comment type="similarity">
    <text evidence="1">Belongs to the 'GDXG' lipolytic enzyme family.</text>
</comment>
<comment type="caution">
    <text evidence="5">The sequence shown here is derived from an EMBL/GenBank/DDBJ whole genome shotgun (WGS) entry which is preliminary data.</text>
</comment>
<dbReference type="GO" id="GO:0016787">
    <property type="term" value="F:hydrolase activity"/>
    <property type="evidence" value="ECO:0007669"/>
    <property type="project" value="UniProtKB-KW"/>
</dbReference>
<dbReference type="SUPFAM" id="SSF53474">
    <property type="entry name" value="alpha/beta-Hydrolases"/>
    <property type="match status" value="1"/>
</dbReference>
<accession>A0A8H7S3I4</accession>
<evidence type="ECO:0000259" key="4">
    <source>
        <dbReference type="Pfam" id="PF07859"/>
    </source>
</evidence>
<dbReference type="EMBL" id="JAEPRB010000107">
    <property type="protein sequence ID" value="KAG2221490.1"/>
    <property type="molecule type" value="Genomic_DNA"/>
</dbReference>
<dbReference type="AlphaFoldDB" id="A0A8H7S3I4"/>
<organism evidence="5 6">
    <name type="scientific">Circinella minor</name>
    <dbReference type="NCBI Taxonomy" id="1195481"/>
    <lineage>
        <taxon>Eukaryota</taxon>
        <taxon>Fungi</taxon>
        <taxon>Fungi incertae sedis</taxon>
        <taxon>Mucoromycota</taxon>
        <taxon>Mucoromycotina</taxon>
        <taxon>Mucoromycetes</taxon>
        <taxon>Mucorales</taxon>
        <taxon>Lichtheimiaceae</taxon>
        <taxon>Circinella</taxon>
    </lineage>
</organism>
<dbReference type="InterPro" id="IPR033140">
    <property type="entry name" value="Lipase_GDXG_put_SER_AS"/>
</dbReference>
<dbReference type="Proteomes" id="UP000646827">
    <property type="component" value="Unassembled WGS sequence"/>
</dbReference>
<keyword evidence="6" id="KW-1185">Reference proteome</keyword>
<name>A0A8H7S3I4_9FUNG</name>
<evidence type="ECO:0000256" key="3">
    <source>
        <dbReference type="PROSITE-ProRule" id="PRU10038"/>
    </source>
</evidence>
<dbReference type="InterPro" id="IPR029058">
    <property type="entry name" value="AB_hydrolase_fold"/>
</dbReference>
<evidence type="ECO:0000313" key="5">
    <source>
        <dbReference type="EMBL" id="KAG2221490.1"/>
    </source>
</evidence>
<dbReference type="InterPro" id="IPR013094">
    <property type="entry name" value="AB_hydrolase_3"/>
</dbReference>
<dbReference type="PANTHER" id="PTHR48081:SF8">
    <property type="entry name" value="ALPHA_BETA HYDROLASE FOLD-3 DOMAIN-CONTAINING PROTEIN-RELATED"/>
    <property type="match status" value="1"/>
</dbReference>
<gene>
    <name evidence="5" type="ORF">INT45_008815</name>
</gene>
<dbReference type="InterPro" id="IPR050300">
    <property type="entry name" value="GDXG_lipolytic_enzyme"/>
</dbReference>
<dbReference type="Pfam" id="PF07859">
    <property type="entry name" value="Abhydrolase_3"/>
    <property type="match status" value="1"/>
</dbReference>
<protein>
    <recommendedName>
        <fullName evidence="4">Alpha/beta hydrolase fold-3 domain-containing protein</fullName>
    </recommendedName>
</protein>